<dbReference type="SUPFAM" id="SSF55961">
    <property type="entry name" value="Bet v1-like"/>
    <property type="match status" value="2"/>
</dbReference>
<evidence type="ECO:0000313" key="14">
    <source>
        <dbReference type="EMBL" id="WMV38402.1"/>
    </source>
</evidence>
<reference evidence="14" key="1">
    <citation type="submission" date="2023-08" db="EMBL/GenBank/DDBJ databases">
        <title>A de novo genome assembly of Solanum verrucosum Schlechtendal, a Mexican diploid species geographically isolated from the other diploid A-genome species in potato relatives.</title>
        <authorList>
            <person name="Hosaka K."/>
        </authorList>
    </citation>
    <scope>NUCLEOTIDE SEQUENCE</scope>
    <source>
        <tissue evidence="14">Young leaves</tissue>
    </source>
</reference>
<dbReference type="SUPFAM" id="SSF46689">
    <property type="entry name" value="Homeodomain-like"/>
    <property type="match status" value="1"/>
</dbReference>
<evidence type="ECO:0000256" key="3">
    <source>
        <dbReference type="ARBA" id="ARBA00023015"/>
    </source>
</evidence>
<keyword evidence="4" id="KW-0175">Coiled coil</keyword>
<dbReference type="CDD" id="cd00086">
    <property type="entry name" value="homeodomain"/>
    <property type="match status" value="1"/>
</dbReference>
<sequence length="686" mass="77787">MDRIMNSANKNSSMIENVPSSSRLPFGQSSSMLESQLNPLAIESETISENEIMKLLTDDEANSKSDYNDNKFDEQDGNDDDHPNKKMRNHRHTKQHIEEMEALFKECPKPNKKKMKELSNKLELEPLQIKFWFQNRRTQIKNQDQHSENLSLRAENDKLRAECVWLSEAINNGCPNCGDHGFRLGETPNNEQYVRLENARLQEEVVHISRQYIAKVTRAAMYELLQMARMDEPLWLPNIDGVNNDLNEEEYKRKFPRGNEPKPNGIKTTASRESVLVTMNHINLVEIFMDTNHWARFFSSIVLTARTMDVLDGSTKMIYAEFQVPSPQIPNRDCYFVRSCNKIVDGLWVIVDVSLDHTPITRCWKRPSGCVIQQISNDISKVTWVEHIEADDTLVHTFYKTFVNSSLAFGAKRWISILDRQCERLASAEATNLPQSSNITHTLSRDKEQRKSALKLGERMIIDYISGVSGTTTHQWTTFTRSGYNTNDVQVMTRQSINDPGRPRGLVLCASTSIWLPVLPKLVFDFLRNENTRGKWDILSNGGTIQQVTHIANGTEIGNSISILRVNSPNPAQNDMLIFQENITDPTGSFIVYAPIDIRAIDMVLCGGNPDGVPLLPSGFAIFPDGPSSSTNYEISDYSGSFLTIAFQILVHNVPTANISPQSIASVNKLMFCTIDKIKNALFLNF</sequence>
<dbReference type="PROSITE" id="PS00027">
    <property type="entry name" value="HOMEOBOX_1"/>
    <property type="match status" value="1"/>
</dbReference>
<comment type="subcellular location">
    <subcellularLocation>
        <location evidence="1 9 10">Nucleus</location>
    </subcellularLocation>
</comment>
<keyword evidence="7" id="KW-0804">Transcription</keyword>
<organism evidence="14 15">
    <name type="scientific">Solanum verrucosum</name>
    <dbReference type="NCBI Taxonomy" id="315347"/>
    <lineage>
        <taxon>Eukaryota</taxon>
        <taxon>Viridiplantae</taxon>
        <taxon>Streptophyta</taxon>
        <taxon>Embryophyta</taxon>
        <taxon>Tracheophyta</taxon>
        <taxon>Spermatophyta</taxon>
        <taxon>Magnoliopsida</taxon>
        <taxon>eudicotyledons</taxon>
        <taxon>Gunneridae</taxon>
        <taxon>Pentapetalae</taxon>
        <taxon>asterids</taxon>
        <taxon>lamiids</taxon>
        <taxon>Solanales</taxon>
        <taxon>Solanaceae</taxon>
        <taxon>Solanoideae</taxon>
        <taxon>Solaneae</taxon>
        <taxon>Solanum</taxon>
    </lineage>
</organism>
<feature type="region of interest" description="Disordered" evidence="11">
    <location>
        <begin position="1"/>
        <end position="30"/>
    </location>
</feature>
<dbReference type="Pfam" id="PF01852">
    <property type="entry name" value="START"/>
    <property type="match status" value="1"/>
</dbReference>
<feature type="domain" description="Homeobox" evidence="12">
    <location>
        <begin position="83"/>
        <end position="143"/>
    </location>
</feature>
<dbReference type="InterPro" id="IPR001356">
    <property type="entry name" value="HD"/>
</dbReference>
<dbReference type="Gene3D" id="1.10.10.60">
    <property type="entry name" value="Homeodomain-like"/>
    <property type="match status" value="1"/>
</dbReference>
<protein>
    <submittedName>
        <fullName evidence="14">Uncharacterized protein</fullName>
    </submittedName>
</protein>
<dbReference type="InterPro" id="IPR002913">
    <property type="entry name" value="START_lipid-bd_dom"/>
</dbReference>
<dbReference type="InterPro" id="IPR023393">
    <property type="entry name" value="START-like_dom_sf"/>
</dbReference>
<dbReference type="Pfam" id="PF00046">
    <property type="entry name" value="Homeodomain"/>
    <property type="match status" value="1"/>
</dbReference>
<dbReference type="InterPro" id="IPR017970">
    <property type="entry name" value="Homeobox_CS"/>
</dbReference>
<dbReference type="Pfam" id="PF25797">
    <property type="entry name" value="PDF2_C"/>
    <property type="match status" value="1"/>
</dbReference>
<proteinExistence type="inferred from homology"/>
<evidence type="ECO:0000259" key="12">
    <source>
        <dbReference type="PROSITE" id="PS50071"/>
    </source>
</evidence>
<keyword evidence="5 9" id="KW-0238">DNA-binding</keyword>
<evidence type="ECO:0000256" key="4">
    <source>
        <dbReference type="ARBA" id="ARBA00023054"/>
    </source>
</evidence>
<evidence type="ECO:0000256" key="9">
    <source>
        <dbReference type="PROSITE-ProRule" id="PRU00108"/>
    </source>
</evidence>
<keyword evidence="3" id="KW-0805">Transcription regulation</keyword>
<dbReference type="PROSITE" id="PS50848">
    <property type="entry name" value="START"/>
    <property type="match status" value="1"/>
</dbReference>
<evidence type="ECO:0000256" key="11">
    <source>
        <dbReference type="SAM" id="MobiDB-lite"/>
    </source>
</evidence>
<dbReference type="SMART" id="SM00389">
    <property type="entry name" value="HOX"/>
    <property type="match status" value="1"/>
</dbReference>
<evidence type="ECO:0000256" key="2">
    <source>
        <dbReference type="ARBA" id="ARBA00006789"/>
    </source>
</evidence>
<name>A0AAF0ZFK0_SOLVR</name>
<dbReference type="PANTHER" id="PTHR45654:SF29">
    <property type="entry name" value="HOMEOBOX-LEUCINE ZIPPER PROTEIN HDG2-LIKE"/>
    <property type="match status" value="1"/>
</dbReference>
<dbReference type="GO" id="GO:0000981">
    <property type="term" value="F:DNA-binding transcription factor activity, RNA polymerase II-specific"/>
    <property type="evidence" value="ECO:0007669"/>
    <property type="project" value="InterPro"/>
</dbReference>
<feature type="domain" description="START" evidence="13">
    <location>
        <begin position="206"/>
        <end position="427"/>
    </location>
</feature>
<evidence type="ECO:0000256" key="1">
    <source>
        <dbReference type="ARBA" id="ARBA00004123"/>
    </source>
</evidence>
<dbReference type="InterPro" id="IPR042160">
    <property type="entry name" value="HD-Zip_IV"/>
</dbReference>
<dbReference type="AlphaFoldDB" id="A0AAF0ZFK0"/>
<dbReference type="EMBL" id="CP133618">
    <property type="protein sequence ID" value="WMV38402.1"/>
    <property type="molecule type" value="Genomic_DNA"/>
</dbReference>
<feature type="compositionally biased region" description="Basic and acidic residues" evidence="11">
    <location>
        <begin position="61"/>
        <end position="84"/>
    </location>
</feature>
<evidence type="ECO:0000256" key="8">
    <source>
        <dbReference type="ARBA" id="ARBA00023242"/>
    </source>
</evidence>
<dbReference type="Gene3D" id="3.30.530.20">
    <property type="match status" value="1"/>
</dbReference>
<accession>A0AAF0ZFK0</accession>
<dbReference type="GO" id="GO:0003677">
    <property type="term" value="F:DNA binding"/>
    <property type="evidence" value="ECO:0007669"/>
    <property type="project" value="UniProtKB-UniRule"/>
</dbReference>
<evidence type="ECO:0000313" key="15">
    <source>
        <dbReference type="Proteomes" id="UP001234989"/>
    </source>
</evidence>
<evidence type="ECO:0000256" key="7">
    <source>
        <dbReference type="ARBA" id="ARBA00023163"/>
    </source>
</evidence>
<dbReference type="FunFam" id="1.10.10.60:FF:000229">
    <property type="entry name" value="Homeobox-leucine zipper protein HDG1"/>
    <property type="match status" value="1"/>
</dbReference>
<dbReference type="CDD" id="cd08875">
    <property type="entry name" value="START_ArGLABRA2_like"/>
    <property type="match status" value="1"/>
</dbReference>
<gene>
    <name evidence="14" type="ORF">MTR67_031787</name>
</gene>
<dbReference type="InterPro" id="IPR009057">
    <property type="entry name" value="Homeodomain-like_sf"/>
</dbReference>
<dbReference type="PROSITE" id="PS50071">
    <property type="entry name" value="HOMEOBOX_2"/>
    <property type="match status" value="1"/>
</dbReference>
<keyword evidence="15" id="KW-1185">Reference proteome</keyword>
<keyword evidence="6 9" id="KW-0371">Homeobox</keyword>
<keyword evidence="8 9" id="KW-0539">Nucleus</keyword>
<evidence type="ECO:0000256" key="10">
    <source>
        <dbReference type="RuleBase" id="RU000682"/>
    </source>
</evidence>
<evidence type="ECO:0000259" key="13">
    <source>
        <dbReference type="PROSITE" id="PS50848"/>
    </source>
</evidence>
<comment type="similarity">
    <text evidence="2">Belongs to the HD-ZIP homeobox family. Class IV subfamily.</text>
</comment>
<feature type="region of interest" description="Disordered" evidence="11">
    <location>
        <begin position="61"/>
        <end position="91"/>
    </location>
</feature>
<dbReference type="SMART" id="SM00234">
    <property type="entry name" value="START"/>
    <property type="match status" value="1"/>
</dbReference>
<evidence type="ECO:0000256" key="6">
    <source>
        <dbReference type="ARBA" id="ARBA00023155"/>
    </source>
</evidence>
<dbReference type="GO" id="GO:0005634">
    <property type="term" value="C:nucleus"/>
    <property type="evidence" value="ECO:0007669"/>
    <property type="project" value="UniProtKB-SubCell"/>
</dbReference>
<dbReference type="InterPro" id="IPR057993">
    <property type="entry name" value="HD-Zip_IV_C"/>
</dbReference>
<evidence type="ECO:0000256" key="5">
    <source>
        <dbReference type="ARBA" id="ARBA00023125"/>
    </source>
</evidence>
<feature type="DNA-binding region" description="Homeobox" evidence="9">
    <location>
        <begin position="85"/>
        <end position="144"/>
    </location>
</feature>
<dbReference type="GO" id="GO:0008289">
    <property type="term" value="F:lipid binding"/>
    <property type="evidence" value="ECO:0007669"/>
    <property type="project" value="InterPro"/>
</dbReference>
<dbReference type="Proteomes" id="UP001234989">
    <property type="component" value="Chromosome 7"/>
</dbReference>
<dbReference type="PANTHER" id="PTHR45654">
    <property type="entry name" value="HOMEOBOX-LEUCINE ZIPPER PROTEIN MERISTEM L1"/>
    <property type="match status" value="1"/>
</dbReference>